<protein>
    <submittedName>
        <fullName evidence="2">Uncharacterized protein</fullName>
    </submittedName>
</protein>
<evidence type="ECO:0000313" key="2">
    <source>
        <dbReference type="EMBL" id="KAF9791129.1"/>
    </source>
</evidence>
<feature type="compositionally biased region" description="Polar residues" evidence="1">
    <location>
        <begin position="51"/>
        <end position="66"/>
    </location>
</feature>
<dbReference type="EMBL" id="WIUZ02000002">
    <property type="protein sequence ID" value="KAF9791129.1"/>
    <property type="molecule type" value="Genomic_DNA"/>
</dbReference>
<proteinExistence type="predicted"/>
<evidence type="ECO:0000313" key="3">
    <source>
        <dbReference type="Proteomes" id="UP000736335"/>
    </source>
</evidence>
<reference evidence="2" key="1">
    <citation type="journal article" date="2020" name="Nat. Commun.">
        <title>Large-scale genome sequencing of mycorrhizal fungi provides insights into the early evolution of symbiotic traits.</title>
        <authorList>
            <person name="Miyauchi S."/>
            <person name="Kiss E."/>
            <person name="Kuo A."/>
            <person name="Drula E."/>
            <person name="Kohler A."/>
            <person name="Sanchez-Garcia M."/>
            <person name="Morin E."/>
            <person name="Andreopoulos B."/>
            <person name="Barry K.W."/>
            <person name="Bonito G."/>
            <person name="Buee M."/>
            <person name="Carver A."/>
            <person name="Chen C."/>
            <person name="Cichocki N."/>
            <person name="Clum A."/>
            <person name="Culley D."/>
            <person name="Crous P.W."/>
            <person name="Fauchery L."/>
            <person name="Girlanda M."/>
            <person name="Hayes R.D."/>
            <person name="Keri Z."/>
            <person name="LaButti K."/>
            <person name="Lipzen A."/>
            <person name="Lombard V."/>
            <person name="Magnuson J."/>
            <person name="Maillard F."/>
            <person name="Murat C."/>
            <person name="Nolan M."/>
            <person name="Ohm R.A."/>
            <person name="Pangilinan J."/>
            <person name="Pereira M.F."/>
            <person name="Perotto S."/>
            <person name="Peter M."/>
            <person name="Pfister S."/>
            <person name="Riley R."/>
            <person name="Sitrit Y."/>
            <person name="Stielow J.B."/>
            <person name="Szollosi G."/>
            <person name="Zifcakova L."/>
            <person name="Stursova M."/>
            <person name="Spatafora J.W."/>
            <person name="Tedersoo L."/>
            <person name="Vaario L.M."/>
            <person name="Yamada A."/>
            <person name="Yan M."/>
            <person name="Wang P."/>
            <person name="Xu J."/>
            <person name="Bruns T."/>
            <person name="Baldrian P."/>
            <person name="Vilgalys R."/>
            <person name="Dunand C."/>
            <person name="Henrissat B."/>
            <person name="Grigoriev I.V."/>
            <person name="Hibbett D."/>
            <person name="Nagy L.G."/>
            <person name="Martin F.M."/>
        </authorList>
    </citation>
    <scope>NUCLEOTIDE SEQUENCE</scope>
    <source>
        <strain evidence="2">UH-Tt-Lm1</strain>
    </source>
</reference>
<keyword evidence="3" id="KW-1185">Reference proteome</keyword>
<gene>
    <name evidence="2" type="ORF">BJ322DRAFT_1017700</name>
</gene>
<accession>A0A9P6HNK9</accession>
<organism evidence="2 3">
    <name type="scientific">Thelephora terrestris</name>
    <dbReference type="NCBI Taxonomy" id="56493"/>
    <lineage>
        <taxon>Eukaryota</taxon>
        <taxon>Fungi</taxon>
        <taxon>Dikarya</taxon>
        <taxon>Basidiomycota</taxon>
        <taxon>Agaricomycotina</taxon>
        <taxon>Agaricomycetes</taxon>
        <taxon>Thelephorales</taxon>
        <taxon>Thelephoraceae</taxon>
        <taxon>Thelephora</taxon>
    </lineage>
</organism>
<evidence type="ECO:0000256" key="1">
    <source>
        <dbReference type="SAM" id="MobiDB-lite"/>
    </source>
</evidence>
<sequence>MEDLTEKSRRDRSGTGGRRGTRRDSRDGDEMQQEGGGHVFRSRDGGPMRGNPNNDEQGGRGESSQVGERKRSGGTWDRGGRTRSVDLEDFVEVKRSGRSRDYRETGDGRQGVVWEEAASRCVATYGWIAEEGAGVARGINIFASQWHFIGFHAVSSKERRRVKNGVITTQIHLEQHNCRLITGAVDKSSRTIVWSPIVADWERRSDRHGWILQPGSVVTKCGRRVGDPVRPKDDLSIPGYI</sequence>
<reference evidence="2" key="2">
    <citation type="submission" date="2020-11" db="EMBL/GenBank/DDBJ databases">
        <authorList>
            <consortium name="DOE Joint Genome Institute"/>
            <person name="Kuo A."/>
            <person name="Miyauchi S."/>
            <person name="Kiss E."/>
            <person name="Drula E."/>
            <person name="Kohler A."/>
            <person name="Sanchez-Garcia M."/>
            <person name="Andreopoulos B."/>
            <person name="Barry K.W."/>
            <person name="Bonito G."/>
            <person name="Buee M."/>
            <person name="Carver A."/>
            <person name="Chen C."/>
            <person name="Cichocki N."/>
            <person name="Clum A."/>
            <person name="Culley D."/>
            <person name="Crous P.W."/>
            <person name="Fauchery L."/>
            <person name="Girlanda M."/>
            <person name="Hayes R."/>
            <person name="Keri Z."/>
            <person name="Labutti K."/>
            <person name="Lipzen A."/>
            <person name="Lombard V."/>
            <person name="Magnuson J."/>
            <person name="Maillard F."/>
            <person name="Morin E."/>
            <person name="Murat C."/>
            <person name="Nolan M."/>
            <person name="Ohm R."/>
            <person name="Pangilinan J."/>
            <person name="Pereira M."/>
            <person name="Perotto S."/>
            <person name="Peter M."/>
            <person name="Riley R."/>
            <person name="Sitrit Y."/>
            <person name="Stielow B."/>
            <person name="Szollosi G."/>
            <person name="Zifcakova L."/>
            <person name="Stursova M."/>
            <person name="Spatafora J.W."/>
            <person name="Tedersoo L."/>
            <person name="Vaario L.-M."/>
            <person name="Yamada A."/>
            <person name="Yan M."/>
            <person name="Wang P."/>
            <person name="Xu J."/>
            <person name="Bruns T."/>
            <person name="Baldrian P."/>
            <person name="Vilgalys R."/>
            <person name="Henrissat B."/>
            <person name="Grigoriev I.V."/>
            <person name="Hibbett D."/>
            <person name="Nagy L.G."/>
            <person name="Martin F.M."/>
        </authorList>
    </citation>
    <scope>NUCLEOTIDE SEQUENCE</scope>
    <source>
        <strain evidence="2">UH-Tt-Lm1</strain>
    </source>
</reference>
<dbReference type="AlphaFoldDB" id="A0A9P6HNK9"/>
<dbReference type="Proteomes" id="UP000736335">
    <property type="component" value="Unassembled WGS sequence"/>
</dbReference>
<comment type="caution">
    <text evidence="2">The sequence shown here is derived from an EMBL/GenBank/DDBJ whole genome shotgun (WGS) entry which is preliminary data.</text>
</comment>
<name>A0A9P6HNK9_9AGAM</name>
<feature type="compositionally biased region" description="Basic and acidic residues" evidence="1">
    <location>
        <begin position="1"/>
        <end position="13"/>
    </location>
</feature>
<feature type="region of interest" description="Disordered" evidence="1">
    <location>
        <begin position="1"/>
        <end position="82"/>
    </location>
</feature>